<dbReference type="InterPro" id="IPR019024">
    <property type="entry name" value="RNase_H2_suB_wHTH"/>
</dbReference>
<comment type="subcellular location">
    <subcellularLocation>
        <location evidence="1">Nucleus</location>
    </subcellularLocation>
</comment>
<evidence type="ECO:0000256" key="7">
    <source>
        <dbReference type="ARBA" id="ARBA00033464"/>
    </source>
</evidence>
<dbReference type="EnsemblMetazoa" id="G15864.1">
    <property type="protein sequence ID" value="G15864.1:cds"/>
    <property type="gene ID" value="G15864"/>
</dbReference>
<keyword evidence="12" id="KW-1185">Reference proteome</keyword>
<dbReference type="FunFam" id="1.10.20.120:FF:000002">
    <property type="entry name" value="Ribonuclease H2 subunit B"/>
    <property type="match status" value="1"/>
</dbReference>
<dbReference type="GO" id="GO:0006401">
    <property type="term" value="P:RNA catabolic process"/>
    <property type="evidence" value="ECO:0007669"/>
    <property type="project" value="TreeGrafter"/>
</dbReference>
<dbReference type="CDD" id="cd09270">
    <property type="entry name" value="RNase_H2-B"/>
    <property type="match status" value="1"/>
</dbReference>
<dbReference type="PANTHER" id="PTHR13383">
    <property type="entry name" value="RIBONUCLEASE H2 SUBUNIT B"/>
    <property type="match status" value="1"/>
</dbReference>
<feature type="compositionally biased region" description="Basic and acidic residues" evidence="8">
    <location>
        <begin position="279"/>
        <end position="290"/>
    </location>
</feature>
<accession>A0A8W8IU76</accession>
<evidence type="ECO:0000256" key="4">
    <source>
        <dbReference type="ARBA" id="ARBA00019062"/>
    </source>
</evidence>
<dbReference type="InterPro" id="IPR041195">
    <property type="entry name" value="Rnh202_N"/>
</dbReference>
<protein>
    <recommendedName>
        <fullName evidence="4">Ribonuclease H2 subunit B</fullName>
    </recommendedName>
    <alternativeName>
        <fullName evidence="7">Ribonuclease HI subunit B</fullName>
    </alternativeName>
</protein>
<dbReference type="AlphaFoldDB" id="A0A8W8IU76"/>
<evidence type="ECO:0000256" key="2">
    <source>
        <dbReference type="ARBA" id="ARBA00009823"/>
    </source>
</evidence>
<name>A0A8W8IU76_MAGGI</name>
<dbReference type="PANTHER" id="PTHR13383:SF11">
    <property type="entry name" value="RIBONUCLEASE H2 SUBUNIT B"/>
    <property type="match status" value="1"/>
</dbReference>
<feature type="domain" description="Ribonuclease H2 subunit B wHTH" evidence="9">
    <location>
        <begin position="143"/>
        <end position="272"/>
    </location>
</feature>
<evidence type="ECO:0000259" key="10">
    <source>
        <dbReference type="Pfam" id="PF17745"/>
    </source>
</evidence>
<feature type="region of interest" description="Disordered" evidence="8">
    <location>
        <begin position="279"/>
        <end position="331"/>
    </location>
</feature>
<proteinExistence type="inferred from homology"/>
<evidence type="ECO:0000256" key="6">
    <source>
        <dbReference type="ARBA" id="ARBA00024778"/>
    </source>
</evidence>
<feature type="domain" description="Rnh202 triple barrel" evidence="10">
    <location>
        <begin position="80"/>
        <end position="140"/>
    </location>
</feature>
<sequence length="347" mass="39314">MKPIKNIVCCMLHRHEPRCLRAETRPTFPPREMPPRKSSRQTSKETTNEDVQSLQQPHKEADQWICFINNTALEIDPNDDTKTVFCKLRHPKTDRGAMFLFANGDKDVFEVAVFAESCRSWLIDNTVQQDGRLHVTTPIDSLFLLLPYLKKAKEGGMFMTLDQIVCDSDYPECSRLVATSGTSELNQIADVKGSDDLQVYRYNEEKVLSWLQTKTERMADKLSERGICVSGAQSSTYVRTKRAMTASHDDYMRYAYGMVCDYIPSDVASQLREHMKIPEVVEKKENEPPNKKAKLGDITPTEDYSQEKADTKSAKTGKLTAGQKKLSKVDKSGMKSLASFFSPKAKS</sequence>
<dbReference type="GO" id="GO:0005654">
    <property type="term" value="C:nucleoplasm"/>
    <property type="evidence" value="ECO:0007669"/>
    <property type="project" value="TreeGrafter"/>
</dbReference>
<evidence type="ECO:0000259" key="9">
    <source>
        <dbReference type="Pfam" id="PF09468"/>
    </source>
</evidence>
<evidence type="ECO:0000256" key="5">
    <source>
        <dbReference type="ARBA" id="ARBA00023242"/>
    </source>
</evidence>
<dbReference type="Gene3D" id="1.10.20.120">
    <property type="match status" value="1"/>
</dbReference>
<evidence type="ECO:0000256" key="1">
    <source>
        <dbReference type="ARBA" id="ARBA00004123"/>
    </source>
</evidence>
<reference evidence="11" key="1">
    <citation type="submission" date="2022-08" db="UniProtKB">
        <authorList>
            <consortium name="EnsemblMetazoa"/>
        </authorList>
    </citation>
    <scope>IDENTIFICATION</scope>
    <source>
        <strain evidence="11">05x7-T-G4-1.051#20</strain>
    </source>
</reference>
<dbReference type="Pfam" id="PF17745">
    <property type="entry name" value="Ydr279_N"/>
    <property type="match status" value="1"/>
</dbReference>
<evidence type="ECO:0000256" key="8">
    <source>
        <dbReference type="SAM" id="MobiDB-lite"/>
    </source>
</evidence>
<keyword evidence="5" id="KW-0539">Nucleus</keyword>
<feature type="region of interest" description="Disordered" evidence="8">
    <location>
        <begin position="22"/>
        <end position="57"/>
    </location>
</feature>
<evidence type="ECO:0000313" key="12">
    <source>
        <dbReference type="Proteomes" id="UP000005408"/>
    </source>
</evidence>
<comment type="function">
    <text evidence="6">Non catalytic subunit of RNase H2, an endonuclease that specifically degrades the RNA of RNA:DNA hybrids. Participates in DNA replication, possibly by mediating the removal of lagging-strand Okazaki fragment RNA primers during DNA replication. Mediates the excision of single ribonucleotides from DNA:RNA duplexes.</text>
</comment>
<evidence type="ECO:0000256" key="3">
    <source>
        <dbReference type="ARBA" id="ARBA00011277"/>
    </source>
</evidence>
<dbReference type="Proteomes" id="UP000005408">
    <property type="component" value="Unassembled WGS sequence"/>
</dbReference>
<dbReference type="InterPro" id="IPR040456">
    <property type="entry name" value="RNase_H2_suB"/>
</dbReference>
<comment type="subunit">
    <text evidence="3">The RNase H2 complex is a heterotrimer composed of the catalytic subunit RNASEH2A and the non-catalytic subunits RNASEH2B and RNASEH2C.</text>
</comment>
<organism evidence="11 12">
    <name type="scientific">Magallana gigas</name>
    <name type="common">Pacific oyster</name>
    <name type="synonym">Crassostrea gigas</name>
    <dbReference type="NCBI Taxonomy" id="29159"/>
    <lineage>
        <taxon>Eukaryota</taxon>
        <taxon>Metazoa</taxon>
        <taxon>Spiralia</taxon>
        <taxon>Lophotrochozoa</taxon>
        <taxon>Mollusca</taxon>
        <taxon>Bivalvia</taxon>
        <taxon>Autobranchia</taxon>
        <taxon>Pteriomorphia</taxon>
        <taxon>Ostreida</taxon>
        <taxon>Ostreoidea</taxon>
        <taxon>Ostreidae</taxon>
        <taxon>Magallana</taxon>
    </lineage>
</organism>
<evidence type="ECO:0000313" key="11">
    <source>
        <dbReference type="EnsemblMetazoa" id="G15864.1:cds"/>
    </source>
</evidence>
<comment type="similarity">
    <text evidence="2">Belongs to the RNase H2 subunit B family.</text>
</comment>
<dbReference type="Pfam" id="PF09468">
    <property type="entry name" value="RNase_H2-Ydr279"/>
    <property type="match status" value="1"/>
</dbReference>
<dbReference type="GO" id="GO:0032299">
    <property type="term" value="C:ribonuclease H2 complex"/>
    <property type="evidence" value="ECO:0007669"/>
    <property type="project" value="InterPro"/>
</dbReference>
<dbReference type="Gene3D" id="2.20.25.530">
    <property type="match status" value="1"/>
</dbReference>